<organism evidence="2 3">
    <name type="scientific">Absidia repens</name>
    <dbReference type="NCBI Taxonomy" id="90262"/>
    <lineage>
        <taxon>Eukaryota</taxon>
        <taxon>Fungi</taxon>
        <taxon>Fungi incertae sedis</taxon>
        <taxon>Mucoromycota</taxon>
        <taxon>Mucoromycotina</taxon>
        <taxon>Mucoromycetes</taxon>
        <taxon>Mucorales</taxon>
        <taxon>Cunninghamellaceae</taxon>
        <taxon>Absidia</taxon>
    </lineage>
</organism>
<evidence type="ECO:0000256" key="1">
    <source>
        <dbReference type="SAM" id="SignalP"/>
    </source>
</evidence>
<dbReference type="EMBL" id="MCGE01000021">
    <property type="protein sequence ID" value="ORZ11500.1"/>
    <property type="molecule type" value="Genomic_DNA"/>
</dbReference>
<evidence type="ECO:0000313" key="3">
    <source>
        <dbReference type="Proteomes" id="UP000193560"/>
    </source>
</evidence>
<keyword evidence="3" id="KW-1185">Reference proteome</keyword>
<gene>
    <name evidence="2" type="ORF">BCR42DRAFT_421233</name>
</gene>
<protein>
    <submittedName>
        <fullName evidence="2">Uncharacterized protein</fullName>
    </submittedName>
</protein>
<feature type="signal peptide" evidence="1">
    <location>
        <begin position="1"/>
        <end position="23"/>
    </location>
</feature>
<comment type="caution">
    <text evidence="2">The sequence shown here is derived from an EMBL/GenBank/DDBJ whole genome shotgun (WGS) entry which is preliminary data.</text>
</comment>
<accession>A0A1X2I877</accession>
<proteinExistence type="predicted"/>
<reference evidence="2 3" key="1">
    <citation type="submission" date="2016-07" db="EMBL/GenBank/DDBJ databases">
        <title>Pervasive Adenine N6-methylation of Active Genes in Fungi.</title>
        <authorList>
            <consortium name="DOE Joint Genome Institute"/>
            <person name="Mondo S.J."/>
            <person name="Dannebaum R.O."/>
            <person name="Kuo R.C."/>
            <person name="Labutti K."/>
            <person name="Haridas S."/>
            <person name="Kuo A."/>
            <person name="Salamov A."/>
            <person name="Ahrendt S.R."/>
            <person name="Lipzen A."/>
            <person name="Sullivan W."/>
            <person name="Andreopoulos W.B."/>
            <person name="Clum A."/>
            <person name="Lindquist E."/>
            <person name="Daum C."/>
            <person name="Ramamoorthy G.K."/>
            <person name="Gryganskyi A."/>
            <person name="Culley D."/>
            <person name="Magnuson J.K."/>
            <person name="James T.Y."/>
            <person name="O'Malley M.A."/>
            <person name="Stajich J.E."/>
            <person name="Spatafora J.W."/>
            <person name="Visel A."/>
            <person name="Grigoriev I.V."/>
        </authorList>
    </citation>
    <scope>NUCLEOTIDE SEQUENCE [LARGE SCALE GENOMIC DNA]</scope>
    <source>
        <strain evidence="2 3">NRRL 1336</strain>
    </source>
</reference>
<keyword evidence="1" id="KW-0732">Signal</keyword>
<dbReference type="AlphaFoldDB" id="A0A1X2I877"/>
<feature type="chain" id="PRO_5011987349" evidence="1">
    <location>
        <begin position="24"/>
        <end position="136"/>
    </location>
</feature>
<name>A0A1X2I877_9FUNG</name>
<sequence>MIVRVLFAMLAVTVMTCVDVVSAVYAEGDPAMVVTICPIGKGTIDNSKKCSYTINARTEKDGATSQFKLASANCHHAKIKNTAYVFQRNLATTTPDILEVQSPCSAGLVDSLQSISSSDHTPCKTYTSPICVSKQK</sequence>
<evidence type="ECO:0000313" key="2">
    <source>
        <dbReference type="EMBL" id="ORZ11500.1"/>
    </source>
</evidence>
<dbReference type="Proteomes" id="UP000193560">
    <property type="component" value="Unassembled WGS sequence"/>
</dbReference>